<dbReference type="AlphaFoldDB" id="A0A816DM73"/>
<comment type="caution">
    <text evidence="2">The sequence shown here is derived from an EMBL/GenBank/DDBJ whole genome shotgun (WGS) entry which is preliminary data.</text>
</comment>
<proteinExistence type="predicted"/>
<accession>A0A816DM73</accession>
<evidence type="ECO:0000256" key="1">
    <source>
        <dbReference type="SAM" id="Phobius"/>
    </source>
</evidence>
<keyword evidence="3" id="KW-1185">Reference proteome</keyword>
<evidence type="ECO:0000313" key="3">
    <source>
        <dbReference type="Proteomes" id="UP000663828"/>
    </source>
</evidence>
<gene>
    <name evidence="2" type="ORF">XAT740_LOCUS52870</name>
</gene>
<keyword evidence="1" id="KW-0812">Transmembrane</keyword>
<dbReference type="EMBL" id="CAJNOR010008847">
    <property type="protein sequence ID" value="CAF1638352.1"/>
    <property type="molecule type" value="Genomic_DNA"/>
</dbReference>
<feature type="transmembrane region" description="Helical" evidence="1">
    <location>
        <begin position="26"/>
        <end position="46"/>
    </location>
</feature>
<keyword evidence="1" id="KW-1133">Transmembrane helix</keyword>
<sequence length="211" mass="23461">MGLLKIDNFAMEFYEKIIDLLRDAPIFLRGLVYFGLYIPILMLTCSRKMINIVLEKRRVPIPRSMIPAQFSPIPTSSGSSKFAGNGWNLRLNFRRQGNDTVKVPYGVIISTLTSVIGVQVPTSMFKIRQILTGSPVDHIQCLQILSSFWPLPGHYGTVGSGRLGSFSDHFLAAGIRRAVLDPTQISTDPVAGMIDLGWSVFVRLLLFSSSR</sequence>
<keyword evidence="1" id="KW-0472">Membrane</keyword>
<reference evidence="2" key="1">
    <citation type="submission" date="2021-02" db="EMBL/GenBank/DDBJ databases">
        <authorList>
            <person name="Nowell W R."/>
        </authorList>
    </citation>
    <scope>NUCLEOTIDE SEQUENCE</scope>
</reference>
<protein>
    <submittedName>
        <fullName evidence="2">Uncharacterized protein</fullName>
    </submittedName>
</protein>
<organism evidence="2 3">
    <name type="scientific">Adineta ricciae</name>
    <name type="common">Rotifer</name>
    <dbReference type="NCBI Taxonomy" id="249248"/>
    <lineage>
        <taxon>Eukaryota</taxon>
        <taxon>Metazoa</taxon>
        <taxon>Spiralia</taxon>
        <taxon>Gnathifera</taxon>
        <taxon>Rotifera</taxon>
        <taxon>Eurotatoria</taxon>
        <taxon>Bdelloidea</taxon>
        <taxon>Adinetida</taxon>
        <taxon>Adinetidae</taxon>
        <taxon>Adineta</taxon>
    </lineage>
</organism>
<dbReference type="Proteomes" id="UP000663828">
    <property type="component" value="Unassembled WGS sequence"/>
</dbReference>
<name>A0A816DM73_ADIRI</name>
<evidence type="ECO:0000313" key="2">
    <source>
        <dbReference type="EMBL" id="CAF1638352.1"/>
    </source>
</evidence>